<dbReference type="AlphaFoldDB" id="A0AAD4UHQ1"/>
<protein>
    <submittedName>
        <fullName evidence="2">Uncharacterized protein</fullName>
    </submittedName>
</protein>
<gene>
    <name evidence="2" type="ORF">MG293_003307</name>
</gene>
<comment type="caution">
    <text evidence="2">The sequence shown here is derived from an EMBL/GenBank/DDBJ whole genome shotgun (WGS) entry which is preliminary data.</text>
</comment>
<evidence type="ECO:0000313" key="3">
    <source>
        <dbReference type="Proteomes" id="UP001214576"/>
    </source>
</evidence>
<sequence>MLRFLTPLPAFQMNSGTLLQPLLTVMSNSASEHQQGKMVPEQQPRLKQRTVSGHSNRGSAYKTRNHSKISSTGHGGPMLKCHPGVCEHPRALCIVYMDCSVVTHLQGLDWSLDYCTFYIDSLVPCAQIYNHDV</sequence>
<keyword evidence="3" id="KW-1185">Reference proteome</keyword>
<name>A0AAD4UHQ1_OVIAM</name>
<evidence type="ECO:0000313" key="2">
    <source>
        <dbReference type="EMBL" id="KAI4546752.1"/>
    </source>
</evidence>
<feature type="compositionally biased region" description="Polar residues" evidence="1">
    <location>
        <begin position="49"/>
        <end position="58"/>
    </location>
</feature>
<evidence type="ECO:0000256" key="1">
    <source>
        <dbReference type="SAM" id="MobiDB-lite"/>
    </source>
</evidence>
<organism evidence="2 3">
    <name type="scientific">Ovis ammon polii</name>
    <dbReference type="NCBI Taxonomy" id="230172"/>
    <lineage>
        <taxon>Eukaryota</taxon>
        <taxon>Metazoa</taxon>
        <taxon>Chordata</taxon>
        <taxon>Craniata</taxon>
        <taxon>Vertebrata</taxon>
        <taxon>Euteleostomi</taxon>
        <taxon>Mammalia</taxon>
        <taxon>Eutheria</taxon>
        <taxon>Laurasiatheria</taxon>
        <taxon>Artiodactyla</taxon>
        <taxon>Ruminantia</taxon>
        <taxon>Pecora</taxon>
        <taxon>Bovidae</taxon>
        <taxon>Caprinae</taxon>
        <taxon>Ovis</taxon>
    </lineage>
</organism>
<proteinExistence type="predicted"/>
<accession>A0AAD4UHQ1</accession>
<dbReference type="EMBL" id="JAKZEL010000002">
    <property type="protein sequence ID" value="KAI4546752.1"/>
    <property type="molecule type" value="Genomic_DNA"/>
</dbReference>
<dbReference type="Proteomes" id="UP001214576">
    <property type="component" value="Unassembled WGS sequence"/>
</dbReference>
<reference evidence="2" key="1">
    <citation type="submission" date="2022-03" db="EMBL/GenBank/DDBJ databases">
        <title>Genomic analyses of argali, domestic sheep and their hybrids provide insights into chromosomal evolution, heterosis and genetic basis of agronomic traits.</title>
        <authorList>
            <person name="Li M."/>
        </authorList>
    </citation>
    <scope>NUCLEOTIDE SEQUENCE</scope>
    <source>
        <strain evidence="2">CAU-MHL-2022a</strain>
        <tissue evidence="2">Skin</tissue>
    </source>
</reference>
<feature type="region of interest" description="Disordered" evidence="1">
    <location>
        <begin position="36"/>
        <end position="73"/>
    </location>
</feature>